<evidence type="ECO:0000313" key="10">
    <source>
        <dbReference type="Proteomes" id="UP000182448"/>
    </source>
</evidence>
<keyword evidence="5 7" id="KW-1133">Transmembrane helix</keyword>
<evidence type="ECO:0000256" key="3">
    <source>
        <dbReference type="ARBA" id="ARBA00022475"/>
    </source>
</evidence>
<gene>
    <name evidence="9" type="ORF">GA0061075_11617</name>
</gene>
<feature type="transmembrane region" description="Helical" evidence="7">
    <location>
        <begin position="223"/>
        <end position="247"/>
    </location>
</feature>
<name>A0ABY0K2Y0_WEIHE</name>
<proteinExistence type="inferred from homology"/>
<sequence>MKNKQYQLIIVLIIYYMDILNIMATMAVLWLHTSEYAFQYEPNNINWYVSLIIQVLFIWAVPIFFMISGANLFNYRNRYDTVTFFKKRIVRVLVPFFIWSFVWYAWNNFVLQQENWSIKGFINGMEYDTIQPIFWFFYFLIPIYISMPFLSVLATKDNKKVVEYIIVFYAIGMGIINYGYMLLRRTPNHMVNNVPLVLSTGIGIFFVGWYLHTFKMSKKVRYWLYFGTSMSIIFMILVTIILSGIRGETAREVYSVFSIGGFFIPLGIWVWVQKRFGETWQPSPNIAKLLRSLSGVSLGVYVIHKFLIVVIEHIFSLAPSSWLHLFVLPLVVWFLSVIIILILQKIPVVKRLLP</sequence>
<feature type="transmembrane region" description="Helical" evidence="7">
    <location>
        <begin position="321"/>
        <end position="343"/>
    </location>
</feature>
<keyword evidence="6 7" id="KW-0472">Membrane</keyword>
<feature type="transmembrane region" description="Helical" evidence="7">
    <location>
        <begin position="12"/>
        <end position="33"/>
    </location>
</feature>
<evidence type="ECO:0000313" key="9">
    <source>
        <dbReference type="EMBL" id="SCC10231.1"/>
    </source>
</evidence>
<keyword evidence="10" id="KW-1185">Reference proteome</keyword>
<organism evidence="9 10">
    <name type="scientific">Weissella hellenica</name>
    <dbReference type="NCBI Taxonomy" id="46256"/>
    <lineage>
        <taxon>Bacteria</taxon>
        <taxon>Bacillati</taxon>
        <taxon>Bacillota</taxon>
        <taxon>Bacilli</taxon>
        <taxon>Lactobacillales</taxon>
        <taxon>Lactobacillaceae</taxon>
        <taxon>Weissella</taxon>
    </lineage>
</organism>
<dbReference type="PANTHER" id="PTHR40074">
    <property type="entry name" value="O-ACETYLTRANSFERASE WECH"/>
    <property type="match status" value="1"/>
</dbReference>
<dbReference type="Proteomes" id="UP000182448">
    <property type="component" value="Unassembled WGS sequence"/>
</dbReference>
<evidence type="ECO:0000256" key="6">
    <source>
        <dbReference type="ARBA" id="ARBA00023136"/>
    </source>
</evidence>
<comment type="subcellular location">
    <subcellularLocation>
        <location evidence="1">Cell membrane</location>
        <topology evidence="1">Multi-pass membrane protein</topology>
    </subcellularLocation>
</comment>
<evidence type="ECO:0000259" key="8">
    <source>
        <dbReference type="Pfam" id="PF01757"/>
    </source>
</evidence>
<accession>A0ABY0K2Y0</accession>
<dbReference type="Pfam" id="PF01757">
    <property type="entry name" value="Acyl_transf_3"/>
    <property type="match status" value="1"/>
</dbReference>
<evidence type="ECO:0000256" key="1">
    <source>
        <dbReference type="ARBA" id="ARBA00004651"/>
    </source>
</evidence>
<keyword evidence="4 7" id="KW-0812">Transmembrane</keyword>
<feature type="domain" description="Acyltransferase 3" evidence="8">
    <location>
        <begin position="14"/>
        <end position="340"/>
    </location>
</feature>
<reference evidence="9 10" key="1">
    <citation type="submission" date="2016-08" db="EMBL/GenBank/DDBJ databases">
        <authorList>
            <person name="Varghese N."/>
            <person name="Submissions Spin"/>
        </authorList>
    </citation>
    <scope>NUCLEOTIDE SEQUENCE [LARGE SCALE GENOMIC DNA]</scope>
    <source>
        <strain evidence="9 10">R-53116</strain>
    </source>
</reference>
<evidence type="ECO:0000256" key="2">
    <source>
        <dbReference type="ARBA" id="ARBA00007400"/>
    </source>
</evidence>
<comment type="similarity">
    <text evidence="2">Belongs to the acyltransferase 3 family.</text>
</comment>
<feature type="transmembrane region" description="Helical" evidence="7">
    <location>
        <begin position="293"/>
        <end position="315"/>
    </location>
</feature>
<feature type="transmembrane region" description="Helical" evidence="7">
    <location>
        <begin position="253"/>
        <end position="272"/>
    </location>
</feature>
<feature type="transmembrane region" description="Helical" evidence="7">
    <location>
        <begin position="193"/>
        <end position="211"/>
    </location>
</feature>
<feature type="transmembrane region" description="Helical" evidence="7">
    <location>
        <begin position="45"/>
        <end position="67"/>
    </location>
</feature>
<dbReference type="EMBL" id="FMAW01000016">
    <property type="protein sequence ID" value="SCC10231.1"/>
    <property type="molecule type" value="Genomic_DNA"/>
</dbReference>
<feature type="transmembrane region" description="Helical" evidence="7">
    <location>
        <begin position="161"/>
        <end position="181"/>
    </location>
</feature>
<evidence type="ECO:0000256" key="5">
    <source>
        <dbReference type="ARBA" id="ARBA00022989"/>
    </source>
</evidence>
<comment type="caution">
    <text evidence="9">The sequence shown here is derived from an EMBL/GenBank/DDBJ whole genome shotgun (WGS) entry which is preliminary data.</text>
</comment>
<dbReference type="InterPro" id="IPR002656">
    <property type="entry name" value="Acyl_transf_3_dom"/>
</dbReference>
<protein>
    <submittedName>
        <fullName evidence="9">Surface polysaccharide O-acyltransferase, integral membrane enzyme</fullName>
    </submittedName>
</protein>
<keyword evidence="3" id="KW-1003">Cell membrane</keyword>
<feature type="transmembrane region" description="Helical" evidence="7">
    <location>
        <begin position="88"/>
        <end position="106"/>
    </location>
</feature>
<feature type="transmembrane region" description="Helical" evidence="7">
    <location>
        <begin position="133"/>
        <end position="154"/>
    </location>
</feature>
<evidence type="ECO:0000256" key="4">
    <source>
        <dbReference type="ARBA" id="ARBA00022692"/>
    </source>
</evidence>
<evidence type="ECO:0000256" key="7">
    <source>
        <dbReference type="SAM" id="Phobius"/>
    </source>
</evidence>
<dbReference type="PANTHER" id="PTHR40074:SF2">
    <property type="entry name" value="O-ACETYLTRANSFERASE WECH"/>
    <property type="match status" value="1"/>
</dbReference>